<dbReference type="InterPro" id="IPR001810">
    <property type="entry name" value="F-box_dom"/>
</dbReference>
<protein>
    <recommendedName>
        <fullName evidence="2">F-box domain-containing protein</fullName>
    </recommendedName>
</protein>
<dbReference type="Proteomes" id="UP001307849">
    <property type="component" value="Unassembled WGS sequence"/>
</dbReference>
<dbReference type="Pfam" id="PF12937">
    <property type="entry name" value="F-box-like"/>
    <property type="match status" value="1"/>
</dbReference>
<dbReference type="PROSITE" id="PS50181">
    <property type="entry name" value="FBOX"/>
    <property type="match status" value="1"/>
</dbReference>
<dbReference type="AlphaFoldDB" id="A0AAN8NMW1"/>
<evidence type="ECO:0000313" key="4">
    <source>
        <dbReference type="Proteomes" id="UP001307849"/>
    </source>
</evidence>
<feature type="domain" description="F-box" evidence="2">
    <location>
        <begin position="5"/>
        <end position="50"/>
    </location>
</feature>
<keyword evidence="4" id="KW-1185">Reference proteome</keyword>
<dbReference type="EMBL" id="JAVHJM010000011">
    <property type="protein sequence ID" value="KAK6502578.1"/>
    <property type="molecule type" value="Genomic_DNA"/>
</dbReference>
<feature type="region of interest" description="Disordered" evidence="1">
    <location>
        <begin position="489"/>
        <end position="512"/>
    </location>
</feature>
<evidence type="ECO:0000256" key="1">
    <source>
        <dbReference type="SAM" id="MobiDB-lite"/>
    </source>
</evidence>
<organism evidence="3 4">
    <name type="scientific">Arthrobotrys conoides</name>
    <dbReference type="NCBI Taxonomy" id="74498"/>
    <lineage>
        <taxon>Eukaryota</taxon>
        <taxon>Fungi</taxon>
        <taxon>Dikarya</taxon>
        <taxon>Ascomycota</taxon>
        <taxon>Pezizomycotina</taxon>
        <taxon>Orbiliomycetes</taxon>
        <taxon>Orbiliales</taxon>
        <taxon>Orbiliaceae</taxon>
        <taxon>Arthrobotrys</taxon>
    </lineage>
</organism>
<dbReference type="SUPFAM" id="SSF81383">
    <property type="entry name" value="F-box domain"/>
    <property type="match status" value="1"/>
</dbReference>
<dbReference type="InterPro" id="IPR036047">
    <property type="entry name" value="F-box-like_dom_sf"/>
</dbReference>
<gene>
    <name evidence="3" type="ORF">TWF506_003157</name>
</gene>
<reference evidence="3 4" key="1">
    <citation type="submission" date="2019-10" db="EMBL/GenBank/DDBJ databases">
        <authorList>
            <person name="Palmer J.M."/>
        </authorList>
    </citation>
    <scope>NUCLEOTIDE SEQUENCE [LARGE SCALE GENOMIC DNA]</scope>
    <source>
        <strain evidence="3 4">TWF506</strain>
    </source>
</reference>
<comment type="caution">
    <text evidence="3">The sequence shown here is derived from an EMBL/GenBank/DDBJ whole genome shotgun (WGS) entry which is preliminary data.</text>
</comment>
<proteinExistence type="predicted"/>
<sequence>MVSTSTTIFPLPSELSLQILSYLPLKDLKSLSVCSREVRRFTSVELFRGVVLCPGSVQAFGDGGLLGGMVGGVRSVHITYPKTTAPSEYINLFRTVTPLLRNFSGLKALRIELFSSKENNRILNAVFKTLSTYEWYDGIRKLVVQWMDYKLSQEVLGLQDLEFLDSGGGGGGGNWGGKRWPAGLEEVYVANQVHEGWRFRKGDGGGGFGMGVVADLGGYGRGGRLRNVEISAMRINTNMNIKEVRRGYLEVPVVCETGVFGGDRGVMKKMVRFLTVTRLKIDVMEFGKWNLAETVMRFPNLEELEVMVWLISSQGIDDVVPEYEKNQAVWKSILGLKKLKKVVLPWPRKGEDQIQLVETLHLVDSVAWWIKQWKKMGVKGVLENVRFARWRMKNLLRGQDEIEEEYVEFEIPPGGDTDEDVRGWRVKSGVRMHEVDLDQVPSLWDLKEISRKMGMDYRFGGKPLQHRVEEGAVGEVLGDHVSDIVDEVEEEEDVGYESEGDEMGFEHEPWQE</sequence>
<name>A0AAN8NMW1_9PEZI</name>
<accession>A0AAN8NMW1</accession>
<evidence type="ECO:0000313" key="3">
    <source>
        <dbReference type="EMBL" id="KAK6502578.1"/>
    </source>
</evidence>
<feature type="compositionally biased region" description="Acidic residues" evidence="1">
    <location>
        <begin position="489"/>
        <end position="503"/>
    </location>
</feature>
<evidence type="ECO:0000259" key="2">
    <source>
        <dbReference type="PROSITE" id="PS50181"/>
    </source>
</evidence>